<accession>A0AAE8YGD8</accession>
<name>A0AAE8YGD8_9VIRU</name>
<sequence length="272" mass="30235">MNLHWEDYYNVCPDETGRPIYVTFDYENGSVSHTKIQHPGFKIGSQGNLSSNSHSAGISLVQLSGLVSFLNISHWNMNDIFFYGKGTSSMCVMRTAHYASMKDITQEMASLAEGLVFTCDFLGFVKSECNDTVYLPTKHNGVHIPDNLAYKLGFNCEASKQQTHGNGEWLCVPVDPNARADSLGDIFSPITDALVSCDQTISTQETGQVIASVPIASFRSRTVFSYRQEAWYRPVRRQPVFDTITLTMLDRSERSIRFGAGIPAGIISLIHL</sequence>
<dbReference type="EMBL" id="MZ673484">
    <property type="protein sequence ID" value="UFQ21630.1"/>
    <property type="molecule type" value="Genomic_DNA"/>
</dbReference>
<proteinExistence type="predicted"/>
<reference evidence="1" key="1">
    <citation type="submission" date="2021-07" db="EMBL/GenBank/DDBJ databases">
        <title>Novel Adomaviruses Associated with Blotchy Bass Syndrome and Mucoid Lesions on Smallmouth Bass (Micropterus dolomieu).</title>
        <authorList>
            <person name="Iwanowicz L.R."/>
            <person name="Young K.T."/>
            <person name="Adams C.R."/>
            <person name="Blazer V.S."/>
            <person name="Walsh H.L."/>
            <person name="Raines C.D."/>
            <person name="Cornman R.S."/>
        </authorList>
    </citation>
    <scope>NUCLEOTIDE SEQUENCE</scope>
    <source>
        <strain evidence="1">SUSMA89</strain>
    </source>
</reference>
<evidence type="ECO:0000313" key="2">
    <source>
        <dbReference type="Proteomes" id="UP001242828"/>
    </source>
</evidence>
<evidence type="ECO:0000313" key="1">
    <source>
        <dbReference type="EMBL" id="UFQ21630.1"/>
    </source>
</evidence>
<protein>
    <submittedName>
        <fullName evidence="1">LO5</fullName>
    </submittedName>
</protein>
<organism evidence="1 2">
    <name type="scientific">Micropterus dolomieu adomavirus 1</name>
    <dbReference type="NCBI Taxonomy" id="2744370"/>
    <lineage>
        <taxon>Viruses</taxon>
        <taxon>Adomaviruses</taxon>
    </lineage>
</organism>
<dbReference type="Proteomes" id="UP001242828">
    <property type="component" value="Segment"/>
</dbReference>